<evidence type="ECO:0000313" key="1">
    <source>
        <dbReference type="EMBL" id="QHT37139.1"/>
    </source>
</evidence>
<protein>
    <submittedName>
        <fullName evidence="1">Uncharacterized protein</fullName>
    </submittedName>
</protein>
<reference evidence="1" key="1">
    <citation type="journal article" date="2020" name="Nature">
        <title>Giant virus diversity and host interactions through global metagenomics.</title>
        <authorList>
            <person name="Schulz F."/>
            <person name="Roux S."/>
            <person name="Paez-Espino D."/>
            <person name="Jungbluth S."/>
            <person name="Walsh D.A."/>
            <person name="Denef V.J."/>
            <person name="McMahon K.D."/>
            <person name="Konstantinidis K.T."/>
            <person name="Eloe-Fadrosh E.A."/>
            <person name="Kyrpides N.C."/>
            <person name="Woyke T."/>
        </authorList>
    </citation>
    <scope>NUCLEOTIDE SEQUENCE</scope>
    <source>
        <strain evidence="1">GVMAG-S-ERX555967-131</strain>
    </source>
</reference>
<name>A0A6C0F994_9ZZZZ</name>
<sequence>MDDFLLKELILLQIMHFDRVRSYCINCALWWSRIFRFLRF</sequence>
<organism evidence="1">
    <name type="scientific">viral metagenome</name>
    <dbReference type="NCBI Taxonomy" id="1070528"/>
    <lineage>
        <taxon>unclassified sequences</taxon>
        <taxon>metagenomes</taxon>
        <taxon>organismal metagenomes</taxon>
    </lineage>
</organism>
<proteinExistence type="predicted"/>
<dbReference type="EMBL" id="MN738790">
    <property type="protein sequence ID" value="QHT37139.1"/>
    <property type="molecule type" value="Genomic_DNA"/>
</dbReference>
<dbReference type="AlphaFoldDB" id="A0A6C0F994"/>
<accession>A0A6C0F994</accession>